<dbReference type="EMBL" id="JANUGX010000009">
    <property type="protein sequence ID" value="MCS0589416.1"/>
    <property type="molecule type" value="Genomic_DNA"/>
</dbReference>
<dbReference type="EC" id="2.4.-.-" evidence="1"/>
<dbReference type="PANTHER" id="PTHR12526">
    <property type="entry name" value="GLYCOSYLTRANSFERASE"/>
    <property type="match status" value="1"/>
</dbReference>
<evidence type="ECO:0000313" key="1">
    <source>
        <dbReference type="EMBL" id="MCS0589416.1"/>
    </source>
</evidence>
<reference evidence="1 2" key="1">
    <citation type="submission" date="2022-08" db="EMBL/GenBank/DDBJ databases">
        <title>Reclassification of Massilia species as members of the genera Telluria, Duganella, Pseudoduganella, Mokoshia gen. nov. and Zemynaea gen. nov. using orthogonal and non-orthogonal genome-based approaches.</title>
        <authorList>
            <person name="Bowman J.P."/>
        </authorList>
    </citation>
    <scope>NUCLEOTIDE SEQUENCE [LARGE SCALE GENOMIC DNA]</scope>
    <source>
        <strain evidence="1 2">LMG 28164</strain>
    </source>
</reference>
<evidence type="ECO:0000313" key="2">
    <source>
        <dbReference type="Proteomes" id="UP001205560"/>
    </source>
</evidence>
<keyword evidence="2" id="KW-1185">Reference proteome</keyword>
<name>A0ABT2A5E3_9BURK</name>
<comment type="caution">
    <text evidence="1">The sequence shown here is derived from an EMBL/GenBank/DDBJ whole genome shotgun (WGS) entry which is preliminary data.</text>
</comment>
<accession>A0ABT2A5E3</accession>
<proteinExistence type="predicted"/>
<dbReference type="GO" id="GO:0016757">
    <property type="term" value="F:glycosyltransferase activity"/>
    <property type="evidence" value="ECO:0007669"/>
    <property type="project" value="UniProtKB-KW"/>
</dbReference>
<dbReference type="Pfam" id="PF13692">
    <property type="entry name" value="Glyco_trans_1_4"/>
    <property type="match status" value="1"/>
</dbReference>
<keyword evidence="1" id="KW-0808">Transferase</keyword>
<protein>
    <submittedName>
        <fullName evidence="1">Glycosyltransferase</fullName>
        <ecNumber evidence="1">2.4.-.-</ecNumber>
    </submittedName>
</protein>
<dbReference type="Proteomes" id="UP001205560">
    <property type="component" value="Unassembled WGS sequence"/>
</dbReference>
<keyword evidence="1" id="KW-0328">Glycosyltransferase</keyword>
<dbReference type="Gene3D" id="3.40.50.2000">
    <property type="entry name" value="Glycogen Phosphorylase B"/>
    <property type="match status" value="1"/>
</dbReference>
<dbReference type="PANTHER" id="PTHR12526:SF630">
    <property type="entry name" value="GLYCOSYLTRANSFERASE"/>
    <property type="match status" value="1"/>
</dbReference>
<dbReference type="RefSeq" id="WP_258845184.1">
    <property type="nucleotide sequence ID" value="NZ_JANUGX010000009.1"/>
</dbReference>
<dbReference type="SUPFAM" id="SSF53756">
    <property type="entry name" value="UDP-Glycosyltransferase/glycogen phosphorylase"/>
    <property type="match status" value="1"/>
</dbReference>
<gene>
    <name evidence="1" type="ORF">NX782_09370</name>
</gene>
<organism evidence="1 2">
    <name type="scientific">Massilia norwichensis</name>
    <dbReference type="NCBI Taxonomy" id="1442366"/>
    <lineage>
        <taxon>Bacteria</taxon>
        <taxon>Pseudomonadati</taxon>
        <taxon>Pseudomonadota</taxon>
        <taxon>Betaproteobacteria</taxon>
        <taxon>Burkholderiales</taxon>
        <taxon>Oxalobacteraceae</taxon>
        <taxon>Telluria group</taxon>
        <taxon>Massilia</taxon>
    </lineage>
</organism>
<sequence length="405" mass="45213">MTAIFVGSLFPEQLKQEIQDSSIGPIANANNALQHALVAGLSQYYPELKIVNLPQVGAYPARYRKLTVPQVKVAFNSRASGNSLSFLNLVGVKHFARYVQTRRALSGLLKASAGSVTVFIYDLHAPFMKAVAALKNKYKYVKVCVIVPDLPGFTDDKPSMLYGIYSRMTQDALKKSYDSVDAFVLLSKHMVERLPVGRKPWVVVEGIYDEGSRGQTTVPKESAIKTIFYSGSLDERNGVMRLLNAFQMIRREDYRLFICGDGDCKQAIETAAASDRRIVFKGQIPRDEVLGYQRAATLLVNPRTSKGEFTRYSFPSKTMEYLASGVPVLMHRLDGIPEEYYEYSYVPEDLSISALASEIERIVEQPSSQLQQKGASARDFILREKNAAIQCKKIGDMMAAVEKNQ</sequence>